<keyword evidence="4 6" id="KW-0133">Cell shape</keyword>
<feature type="binding site" evidence="6">
    <location>
        <begin position="299"/>
        <end position="302"/>
    </location>
    <ligand>
        <name>ATP</name>
        <dbReference type="ChEBI" id="CHEBI:30616"/>
    </ligand>
</feature>
<dbReference type="EMBL" id="CP016545">
    <property type="protein sequence ID" value="ANU06967.1"/>
    <property type="molecule type" value="Genomic_DNA"/>
</dbReference>
<sequence length="348" mass="36087">MGFMDFLPFASADMAIDLGTANTVVWFRGSGIVLAEPSVVTLESVNGIKGVRAVGDDAKLMMGRTPDNVETIRPLRHGVIADLEVAEEMLKHFMAKAKLEAGSRGRGSPEVVLCVPSGSTSVERRAIRDAASNAGARKVYLIDEPMAAAIGADLPVTQPTGSMVVDIGGGSTEVGVLSVGGLAVTLSARIGGDRMDEAIAAHIRRDHNLVIGEMTAERVKMQIGAATCTDEGGTIAMKVRGRDVVRGVPTETAIAQSEIVEALSEPVGQIVHTVRQALEMTAPEIAADIIEGGIVMTGGSSLLTGLDKVLSEATGLPVIVADDPLNCVARGAGRALEEAEYRGVLVAA</sequence>
<evidence type="ECO:0000256" key="5">
    <source>
        <dbReference type="ARBA" id="ARBA00023458"/>
    </source>
</evidence>
<comment type="subunit">
    <text evidence="6">Forms polymers.</text>
</comment>
<accession>A0A1C7D683</accession>
<keyword evidence="8" id="KW-1185">Reference proteome</keyword>
<dbReference type="PATRIC" id="fig|645517.4.peg.647"/>
<feature type="binding site" evidence="6">
    <location>
        <begin position="217"/>
        <end position="220"/>
    </location>
    <ligand>
        <name>ATP</name>
        <dbReference type="ChEBI" id="CHEBI:30616"/>
    </ligand>
</feature>
<proteinExistence type="inferred from homology"/>
<dbReference type="Pfam" id="PF06723">
    <property type="entry name" value="MreB_Mbl"/>
    <property type="match status" value="1"/>
</dbReference>
<dbReference type="Gene3D" id="3.30.420.40">
    <property type="match status" value="3"/>
</dbReference>
<feature type="binding site" evidence="6">
    <location>
        <begin position="20"/>
        <end position="22"/>
    </location>
    <ligand>
        <name>ATP</name>
        <dbReference type="ChEBI" id="CHEBI:30616"/>
    </ligand>
</feature>
<dbReference type="InterPro" id="IPR043129">
    <property type="entry name" value="ATPase_NBD"/>
</dbReference>
<evidence type="ECO:0000256" key="2">
    <source>
        <dbReference type="ARBA" id="ARBA00022741"/>
    </source>
</evidence>
<dbReference type="KEGG" id="anh:A6F65_00645"/>
<evidence type="ECO:0000313" key="8">
    <source>
        <dbReference type="Proteomes" id="UP000092698"/>
    </source>
</evidence>
<evidence type="ECO:0000256" key="6">
    <source>
        <dbReference type="HAMAP-Rule" id="MF_02207"/>
    </source>
</evidence>
<dbReference type="STRING" id="645517.A6F65_00645"/>
<dbReference type="NCBIfam" id="TIGR00904">
    <property type="entry name" value="mreB"/>
    <property type="match status" value="1"/>
</dbReference>
<dbReference type="InterPro" id="IPR056546">
    <property type="entry name" value="MreB_MamK-like"/>
</dbReference>
<dbReference type="AlphaFoldDB" id="A0A1C7D683"/>
<evidence type="ECO:0000256" key="1">
    <source>
        <dbReference type="ARBA" id="ARBA00022490"/>
    </source>
</evidence>
<reference evidence="7 8" key="1">
    <citation type="submission" date="2016-07" db="EMBL/GenBank/DDBJ databases">
        <title>Complete genome sequence of Altererythrobacter namhicola JCM 16345T, containing esterase-encoding genes.</title>
        <authorList>
            <person name="Cheng H."/>
            <person name="Wu Y.-H."/>
            <person name="Jian S.-L."/>
            <person name="Huo Y.-Y."/>
            <person name="Wang C.-S."/>
            <person name="Xu X.-W."/>
        </authorList>
    </citation>
    <scope>NUCLEOTIDE SEQUENCE [LARGE SCALE GENOMIC DNA]</scope>
    <source>
        <strain evidence="7 8">JCM 16345</strain>
    </source>
</reference>
<evidence type="ECO:0000313" key="7">
    <source>
        <dbReference type="EMBL" id="ANU06967.1"/>
    </source>
</evidence>
<name>A0A1C7D683_9SPHN</name>
<dbReference type="GO" id="GO:0008360">
    <property type="term" value="P:regulation of cell shape"/>
    <property type="evidence" value="ECO:0007669"/>
    <property type="project" value="UniProtKB-UniRule"/>
</dbReference>
<evidence type="ECO:0000256" key="4">
    <source>
        <dbReference type="ARBA" id="ARBA00022960"/>
    </source>
</evidence>
<dbReference type="OrthoDB" id="9768127at2"/>
<organism evidence="7 8">
    <name type="scientific">Paraurantiacibacter namhicola</name>
    <dbReference type="NCBI Taxonomy" id="645517"/>
    <lineage>
        <taxon>Bacteria</taxon>
        <taxon>Pseudomonadati</taxon>
        <taxon>Pseudomonadota</taxon>
        <taxon>Alphaproteobacteria</taxon>
        <taxon>Sphingomonadales</taxon>
        <taxon>Erythrobacteraceae</taxon>
        <taxon>Paraurantiacibacter</taxon>
    </lineage>
</organism>
<dbReference type="Proteomes" id="UP000092698">
    <property type="component" value="Chromosome"/>
</dbReference>
<feature type="binding site" evidence="6">
    <location>
        <begin position="169"/>
        <end position="171"/>
    </location>
    <ligand>
        <name>ATP</name>
        <dbReference type="ChEBI" id="CHEBI:30616"/>
    </ligand>
</feature>
<dbReference type="GO" id="GO:0005524">
    <property type="term" value="F:ATP binding"/>
    <property type="evidence" value="ECO:0007669"/>
    <property type="project" value="UniProtKB-KW"/>
</dbReference>
<dbReference type="RefSeq" id="WP_067785916.1">
    <property type="nucleotide sequence ID" value="NZ_CP016545.1"/>
</dbReference>
<dbReference type="PANTHER" id="PTHR42749:SF1">
    <property type="entry name" value="CELL SHAPE-DETERMINING PROTEIN MREB"/>
    <property type="match status" value="1"/>
</dbReference>
<keyword evidence="3 6" id="KW-0067">ATP-binding</keyword>
<dbReference type="InterPro" id="IPR004753">
    <property type="entry name" value="MreB"/>
</dbReference>
<evidence type="ECO:0000256" key="3">
    <source>
        <dbReference type="ARBA" id="ARBA00022840"/>
    </source>
</evidence>
<dbReference type="GO" id="GO:0000902">
    <property type="term" value="P:cell morphogenesis"/>
    <property type="evidence" value="ECO:0007669"/>
    <property type="project" value="InterPro"/>
</dbReference>
<protein>
    <recommendedName>
        <fullName evidence="6">Cell shape-determining protein MreB</fullName>
    </recommendedName>
</protein>
<keyword evidence="1 6" id="KW-0963">Cytoplasm</keyword>
<dbReference type="CDD" id="cd10225">
    <property type="entry name" value="ASKHA_NBD_MreB-like"/>
    <property type="match status" value="1"/>
</dbReference>
<dbReference type="NCBIfam" id="NF010539">
    <property type="entry name" value="PRK13927.1"/>
    <property type="match status" value="1"/>
</dbReference>
<dbReference type="PANTHER" id="PTHR42749">
    <property type="entry name" value="CELL SHAPE-DETERMINING PROTEIN MREB"/>
    <property type="match status" value="1"/>
</dbReference>
<keyword evidence="2 6" id="KW-0547">Nucleotide-binding</keyword>
<comment type="similarity">
    <text evidence="5 6">Belongs to the FtsA/MreB family.</text>
</comment>
<dbReference type="HAMAP" id="MF_02207">
    <property type="entry name" value="MreB"/>
    <property type="match status" value="1"/>
</dbReference>
<dbReference type="PRINTS" id="PR01652">
    <property type="entry name" value="SHAPEPROTEIN"/>
</dbReference>
<dbReference type="GO" id="GO:0005737">
    <property type="term" value="C:cytoplasm"/>
    <property type="evidence" value="ECO:0007669"/>
    <property type="project" value="UniProtKB-SubCell"/>
</dbReference>
<gene>
    <name evidence="7" type="primary">mreB_1</name>
    <name evidence="6" type="synonym">mreB</name>
    <name evidence="7" type="ORF">A6F65_00645</name>
</gene>
<comment type="subcellular location">
    <subcellularLocation>
        <location evidence="6">Cytoplasm</location>
    </subcellularLocation>
    <text evidence="6">Membrane-associated.</text>
</comment>
<comment type="function">
    <text evidence="6">Forms membrane-associated dynamic filaments that are essential for cell shape determination. Acts by regulating cell wall synthesis and cell elongation, and thus cell shape. A feedback loop between cell geometry and MreB localization may maintain elongated cell shape by targeting cell wall growth to regions of negative cell wall curvature.</text>
</comment>
<dbReference type="SUPFAM" id="SSF53067">
    <property type="entry name" value="Actin-like ATPase domain"/>
    <property type="match status" value="2"/>
</dbReference>